<evidence type="ECO:0000256" key="2">
    <source>
        <dbReference type="ARBA" id="ARBA00022723"/>
    </source>
</evidence>
<keyword evidence="4" id="KW-0106">Calcium</keyword>
<accession>A0A315Z6S9</accession>
<evidence type="ECO:0000313" key="7">
    <source>
        <dbReference type="Proteomes" id="UP000245535"/>
    </source>
</evidence>
<dbReference type="PANTHER" id="PTHR42693">
    <property type="entry name" value="ARYLSULFATASE FAMILY MEMBER"/>
    <property type="match status" value="1"/>
</dbReference>
<dbReference type="OrthoDB" id="9764377at2"/>
<dbReference type="InterPro" id="IPR000917">
    <property type="entry name" value="Sulfatase_N"/>
</dbReference>
<feature type="domain" description="Sulfatase N-terminal" evidence="5">
    <location>
        <begin position="31"/>
        <end position="370"/>
    </location>
</feature>
<dbReference type="Gene3D" id="3.30.1120.10">
    <property type="match status" value="1"/>
</dbReference>
<reference evidence="6 7" key="1">
    <citation type="submission" date="2018-03" db="EMBL/GenBank/DDBJ databases">
        <title>Genomic Encyclopedia of Archaeal and Bacterial Type Strains, Phase II (KMG-II): from individual species to whole genera.</title>
        <authorList>
            <person name="Goeker M."/>
        </authorList>
    </citation>
    <scope>NUCLEOTIDE SEQUENCE [LARGE SCALE GENOMIC DNA]</scope>
    <source>
        <strain evidence="6 7">DSM 28229</strain>
    </source>
</reference>
<dbReference type="CDD" id="cd16145">
    <property type="entry name" value="ARS_like"/>
    <property type="match status" value="1"/>
</dbReference>
<dbReference type="GO" id="GO:0004065">
    <property type="term" value="F:arylsulfatase activity"/>
    <property type="evidence" value="ECO:0007669"/>
    <property type="project" value="TreeGrafter"/>
</dbReference>
<dbReference type="Gene3D" id="3.40.720.10">
    <property type="entry name" value="Alkaline Phosphatase, subunit A"/>
    <property type="match status" value="1"/>
</dbReference>
<evidence type="ECO:0000256" key="1">
    <source>
        <dbReference type="ARBA" id="ARBA00008779"/>
    </source>
</evidence>
<dbReference type="InterPro" id="IPR024607">
    <property type="entry name" value="Sulfatase_CS"/>
</dbReference>
<sequence>MTQWTLLLLAGSSILGCQKTSEKESVTVDKPNVIYILVDDLGFGDLTTFTPSQQTLTTPNISKLASEGMKFTNHYAGNSVCGPSRATLLTGKHNGHNSVRGNHPDQVQLLGDDELTVAKVFQKAGYVTGNIGKWGVGHPPPVDDPKRKGFDYFYGYINMWHAHNAFPEFLYRNGEKEAIPENKLQLVDGKNPWAHKPEGCGVAGVAVKHSHKLFEADALKFISDNKKNPFFLYLALTAPHANNEKFPDGMEVESWGEYADKDWPDPEKGFAQNVRYIDNTIGSVMSHLKKEGIADNTLVIFASDNGPHGEGGHRVGFFDSNGELRGQKRDMYEGGVRIPMIAHWPNKVQAGTSTSLTSGFLDVLPTVCEITSQDVPSDVDGISFLPTLLGNSESQKKHNYLYWEFYEQGGKQAILKDNWKAVKLNVRDSKKPVKFELYNLNEDLSEKNDVAALYPEKVEMFEKLFQEAHVPFSVTSLFSDEENVEVAF</sequence>
<organism evidence="6 7">
    <name type="scientific">Sediminitomix flava</name>
    <dbReference type="NCBI Taxonomy" id="379075"/>
    <lineage>
        <taxon>Bacteria</taxon>
        <taxon>Pseudomonadati</taxon>
        <taxon>Bacteroidota</taxon>
        <taxon>Cytophagia</taxon>
        <taxon>Cytophagales</taxon>
        <taxon>Flammeovirgaceae</taxon>
        <taxon>Sediminitomix</taxon>
    </lineage>
</organism>
<name>A0A315Z6S9_SEDFL</name>
<keyword evidence="2" id="KW-0479">Metal-binding</keyword>
<keyword evidence="3" id="KW-0378">Hydrolase</keyword>
<comment type="caution">
    <text evidence="6">The sequence shown here is derived from an EMBL/GenBank/DDBJ whole genome shotgun (WGS) entry which is preliminary data.</text>
</comment>
<dbReference type="PROSITE" id="PS00523">
    <property type="entry name" value="SULFATASE_1"/>
    <property type="match status" value="1"/>
</dbReference>
<dbReference type="GO" id="GO:0046872">
    <property type="term" value="F:metal ion binding"/>
    <property type="evidence" value="ECO:0007669"/>
    <property type="project" value="UniProtKB-KW"/>
</dbReference>
<protein>
    <submittedName>
        <fullName evidence="6">Arylsulfatase A-like enzyme</fullName>
    </submittedName>
</protein>
<dbReference type="InterPro" id="IPR050738">
    <property type="entry name" value="Sulfatase"/>
</dbReference>
<dbReference type="PANTHER" id="PTHR42693:SF53">
    <property type="entry name" value="ENDO-4-O-SULFATASE"/>
    <property type="match status" value="1"/>
</dbReference>
<dbReference type="AlphaFoldDB" id="A0A315Z6S9"/>
<dbReference type="Pfam" id="PF00884">
    <property type="entry name" value="Sulfatase"/>
    <property type="match status" value="1"/>
</dbReference>
<evidence type="ECO:0000256" key="4">
    <source>
        <dbReference type="ARBA" id="ARBA00022837"/>
    </source>
</evidence>
<proteinExistence type="inferred from homology"/>
<evidence type="ECO:0000256" key="3">
    <source>
        <dbReference type="ARBA" id="ARBA00022801"/>
    </source>
</evidence>
<dbReference type="Proteomes" id="UP000245535">
    <property type="component" value="Unassembled WGS sequence"/>
</dbReference>
<evidence type="ECO:0000313" key="6">
    <source>
        <dbReference type="EMBL" id="PWJ37977.1"/>
    </source>
</evidence>
<dbReference type="SUPFAM" id="SSF53649">
    <property type="entry name" value="Alkaline phosphatase-like"/>
    <property type="match status" value="1"/>
</dbReference>
<dbReference type="InterPro" id="IPR017850">
    <property type="entry name" value="Alkaline_phosphatase_core_sf"/>
</dbReference>
<evidence type="ECO:0000259" key="5">
    <source>
        <dbReference type="Pfam" id="PF00884"/>
    </source>
</evidence>
<keyword evidence="7" id="KW-1185">Reference proteome</keyword>
<dbReference type="EMBL" id="QGDO01000008">
    <property type="protein sequence ID" value="PWJ37977.1"/>
    <property type="molecule type" value="Genomic_DNA"/>
</dbReference>
<gene>
    <name evidence="6" type="ORF">BC781_108112</name>
</gene>
<comment type="similarity">
    <text evidence="1">Belongs to the sulfatase family.</text>
</comment>